<reference evidence="2 3" key="1">
    <citation type="journal article" date="2013" name="Genome Biol. Evol.">
        <title>Genomes of Stigonematalean cyanobacteria (subsection V) and the evolution of oxygenic photosynthesis from prokaryotes to plastids.</title>
        <authorList>
            <person name="Dagan T."/>
            <person name="Roettger M."/>
            <person name="Stucken K."/>
            <person name="Landan G."/>
            <person name="Koch R."/>
            <person name="Major P."/>
            <person name="Gould S.B."/>
            <person name="Goremykin V.V."/>
            <person name="Rippka R."/>
            <person name="Tandeau de Marsac N."/>
            <person name="Gugger M."/>
            <person name="Lockhart P.J."/>
            <person name="Allen J.F."/>
            <person name="Brune I."/>
            <person name="Maus I."/>
            <person name="Puhler A."/>
            <person name="Martin W.F."/>
        </authorList>
    </citation>
    <scope>NUCLEOTIDE SEQUENCE [LARGE SCALE GENOMIC DNA]</scope>
    <source>
        <strain evidence="2 3">PCC 7110</strain>
    </source>
</reference>
<accession>A0A139WQQ8</accession>
<gene>
    <name evidence="2" type="ORF">WA1_49495</name>
</gene>
<dbReference type="RefSeq" id="WP_017740943.1">
    <property type="nucleotide sequence ID" value="NZ_KQ976355.1"/>
</dbReference>
<organism evidence="2 3">
    <name type="scientific">Scytonema hofmannii PCC 7110</name>
    <dbReference type="NCBI Taxonomy" id="128403"/>
    <lineage>
        <taxon>Bacteria</taxon>
        <taxon>Bacillati</taxon>
        <taxon>Cyanobacteriota</taxon>
        <taxon>Cyanophyceae</taxon>
        <taxon>Nostocales</taxon>
        <taxon>Scytonemataceae</taxon>
        <taxon>Scytonema</taxon>
    </lineage>
</organism>
<keyword evidence="3" id="KW-1185">Reference proteome</keyword>
<proteinExistence type="predicted"/>
<dbReference type="Pfam" id="PF06527">
    <property type="entry name" value="TniQ"/>
    <property type="match status" value="1"/>
</dbReference>
<dbReference type="Proteomes" id="UP000076925">
    <property type="component" value="Unassembled WGS sequence"/>
</dbReference>
<dbReference type="InterPro" id="IPR009492">
    <property type="entry name" value="TniQ"/>
</dbReference>
<protein>
    <recommendedName>
        <fullName evidence="1">HTH araC/xylS-type domain-containing protein</fullName>
    </recommendedName>
</protein>
<dbReference type="AlphaFoldDB" id="A0A139WQQ8"/>
<evidence type="ECO:0000313" key="3">
    <source>
        <dbReference type="Proteomes" id="UP000076925"/>
    </source>
</evidence>
<dbReference type="Gene3D" id="1.10.10.60">
    <property type="entry name" value="Homeodomain-like"/>
    <property type="match status" value="1"/>
</dbReference>
<dbReference type="GO" id="GO:0043565">
    <property type="term" value="F:sequence-specific DNA binding"/>
    <property type="evidence" value="ECO:0007669"/>
    <property type="project" value="InterPro"/>
</dbReference>
<evidence type="ECO:0000313" key="2">
    <source>
        <dbReference type="EMBL" id="KYC34774.1"/>
    </source>
</evidence>
<comment type="caution">
    <text evidence="2">The sequence shown here is derived from an EMBL/GenBank/DDBJ whole genome shotgun (WGS) entry which is preliminary data.</text>
</comment>
<dbReference type="InterPro" id="IPR018060">
    <property type="entry name" value="HTH_AraC"/>
</dbReference>
<dbReference type="STRING" id="128403.WA1_49495"/>
<sequence>MSHVPILNLKIYPSWDTQKSPIPPRSRLYNLEPIGIGTPYVESLTSYVTRLAEQHCITTRRLFLNEIAPLMSRETKFLKSNNSRDESISEILRIGRDRTTTNGMGLIASNLIHAMSTLTKRTDLHFLTLTPWVKVLSKRCLLRHKRAWCPFCYQEWRDNSKSIYEPLIWCINVVEICPIHNHTFVSVCPHCLTQQLVFSGDSQPGHCNKCGKWLGSSQYKNCEVDKMNTRDEIAWQLYVANELGDLIAATSTIKSTLDSNRISNNITTFINQIFQSNQSALSRTIIVNEATIGLWRKGKVIPQLDKLLLLTHYAKIKLLNFLTTDVLFFENFVRVPNPNQTEKSRKSYKRVSSEKKQVFNIILQEVINEYPPPSLEDVALRLNKSSNFLQHHFPELSQIIKVNYADYKSLIRHQKIQPVLELALQEFPPPSFGEISRRLGYKNNSYLYRYFPELSRSISKRYQEYNNVIGKEKRELVCQEIQNTAQLLHSQGQKPTQRRVTQLLTKPGVMRNLWVRSYLREVQQSLGYD</sequence>
<dbReference type="GO" id="GO:0003700">
    <property type="term" value="F:DNA-binding transcription factor activity"/>
    <property type="evidence" value="ECO:0007669"/>
    <property type="project" value="InterPro"/>
</dbReference>
<dbReference type="EMBL" id="ANNX02000064">
    <property type="protein sequence ID" value="KYC34774.1"/>
    <property type="molecule type" value="Genomic_DNA"/>
</dbReference>
<dbReference type="PROSITE" id="PS01124">
    <property type="entry name" value="HTH_ARAC_FAMILY_2"/>
    <property type="match status" value="1"/>
</dbReference>
<feature type="domain" description="HTH araC/xylS-type" evidence="1">
    <location>
        <begin position="356"/>
        <end position="465"/>
    </location>
</feature>
<name>A0A139WQQ8_9CYAN</name>
<evidence type="ECO:0000259" key="1">
    <source>
        <dbReference type="PROSITE" id="PS01124"/>
    </source>
</evidence>
<dbReference type="OrthoDB" id="7029747at2"/>